<dbReference type="InterPro" id="IPR004111">
    <property type="entry name" value="Repressor_TetR_C"/>
</dbReference>
<dbReference type="PROSITE" id="PS50977">
    <property type="entry name" value="HTH_TETR_2"/>
    <property type="match status" value="1"/>
</dbReference>
<evidence type="ECO:0000256" key="2">
    <source>
        <dbReference type="ARBA" id="ARBA00023125"/>
    </source>
</evidence>
<keyword evidence="1" id="KW-0805">Transcription regulation</keyword>
<evidence type="ECO:0000313" key="6">
    <source>
        <dbReference type="EMBL" id="GAA1981639.1"/>
    </source>
</evidence>
<dbReference type="EMBL" id="BAAANN010000034">
    <property type="protein sequence ID" value="GAA1981639.1"/>
    <property type="molecule type" value="Genomic_DNA"/>
</dbReference>
<evidence type="ECO:0000256" key="1">
    <source>
        <dbReference type="ARBA" id="ARBA00023015"/>
    </source>
</evidence>
<evidence type="ECO:0000313" key="7">
    <source>
        <dbReference type="Proteomes" id="UP001501116"/>
    </source>
</evidence>
<feature type="domain" description="HTH tetR-type" evidence="5">
    <location>
        <begin position="28"/>
        <end position="88"/>
    </location>
</feature>
<dbReference type="Gene3D" id="1.10.10.60">
    <property type="entry name" value="Homeodomain-like"/>
    <property type="match status" value="1"/>
</dbReference>
<keyword evidence="7" id="KW-1185">Reference proteome</keyword>
<evidence type="ECO:0000256" key="4">
    <source>
        <dbReference type="PROSITE-ProRule" id="PRU00335"/>
    </source>
</evidence>
<protein>
    <submittedName>
        <fullName evidence="6">TetR/AcrR family transcriptional regulator</fullName>
    </submittedName>
</protein>
<name>A0ABP5DLV9_9PSEU</name>
<dbReference type="InterPro" id="IPR050109">
    <property type="entry name" value="HTH-type_TetR-like_transc_reg"/>
</dbReference>
<dbReference type="InterPro" id="IPR001647">
    <property type="entry name" value="HTH_TetR"/>
</dbReference>
<reference evidence="7" key="1">
    <citation type="journal article" date="2019" name="Int. J. Syst. Evol. Microbiol.">
        <title>The Global Catalogue of Microorganisms (GCM) 10K type strain sequencing project: providing services to taxonomists for standard genome sequencing and annotation.</title>
        <authorList>
            <consortium name="The Broad Institute Genomics Platform"/>
            <consortium name="The Broad Institute Genome Sequencing Center for Infectious Disease"/>
            <person name="Wu L."/>
            <person name="Ma J."/>
        </authorList>
    </citation>
    <scope>NUCLEOTIDE SEQUENCE [LARGE SCALE GENOMIC DNA]</scope>
    <source>
        <strain evidence="7">JCM 14545</strain>
    </source>
</reference>
<evidence type="ECO:0000256" key="3">
    <source>
        <dbReference type="ARBA" id="ARBA00023163"/>
    </source>
</evidence>
<organism evidence="6 7">
    <name type="scientific">Amycolatopsis minnesotensis</name>
    <dbReference type="NCBI Taxonomy" id="337894"/>
    <lineage>
        <taxon>Bacteria</taxon>
        <taxon>Bacillati</taxon>
        <taxon>Actinomycetota</taxon>
        <taxon>Actinomycetes</taxon>
        <taxon>Pseudonocardiales</taxon>
        <taxon>Pseudonocardiaceae</taxon>
        <taxon>Amycolatopsis</taxon>
    </lineage>
</organism>
<dbReference type="RefSeq" id="WP_344428583.1">
    <property type="nucleotide sequence ID" value="NZ_BAAANN010000034.1"/>
</dbReference>
<feature type="DNA-binding region" description="H-T-H motif" evidence="4">
    <location>
        <begin position="51"/>
        <end position="70"/>
    </location>
</feature>
<comment type="caution">
    <text evidence="6">The sequence shown here is derived from an EMBL/GenBank/DDBJ whole genome shotgun (WGS) entry which is preliminary data.</text>
</comment>
<dbReference type="Pfam" id="PF00440">
    <property type="entry name" value="TetR_N"/>
    <property type="match status" value="1"/>
</dbReference>
<dbReference type="Gene3D" id="1.10.357.10">
    <property type="entry name" value="Tetracycline Repressor, domain 2"/>
    <property type="match status" value="1"/>
</dbReference>
<keyword evidence="2 4" id="KW-0238">DNA-binding</keyword>
<sequence length="251" mass="26541">MAGRPPVSDLTRSIYLLWGHHPSPGRSGLTVTAIVRAGVELADATGLAGVSMRRVAEHLGVGAMSLYGHVPGKDDLVALMADTVYDELYGGNVEAAAEAGGWRAAMKFVARRNWELYGRHPWLLDIDSPRASLGPNVGRKYETELRPLDGIGLSDIEMDAALTLVLSHVGSAARTARSASSAQEDSGMSDVDWWGAVAPVLEQVMNDDALVLSARVGTAVGTRFNAASSPDHALAFGLDTILDGIQARIGR</sequence>
<keyword evidence="3" id="KW-0804">Transcription</keyword>
<dbReference type="PANTHER" id="PTHR30055:SF151">
    <property type="entry name" value="TRANSCRIPTIONAL REGULATORY PROTEIN"/>
    <property type="match status" value="1"/>
</dbReference>
<dbReference type="InterPro" id="IPR009057">
    <property type="entry name" value="Homeodomain-like_sf"/>
</dbReference>
<dbReference type="SUPFAM" id="SSF46689">
    <property type="entry name" value="Homeodomain-like"/>
    <property type="match status" value="1"/>
</dbReference>
<accession>A0ABP5DLV9</accession>
<dbReference type="SUPFAM" id="SSF48498">
    <property type="entry name" value="Tetracyclin repressor-like, C-terminal domain"/>
    <property type="match status" value="1"/>
</dbReference>
<proteinExistence type="predicted"/>
<dbReference type="Proteomes" id="UP001501116">
    <property type="component" value="Unassembled WGS sequence"/>
</dbReference>
<evidence type="ECO:0000259" key="5">
    <source>
        <dbReference type="PROSITE" id="PS50977"/>
    </source>
</evidence>
<dbReference type="PANTHER" id="PTHR30055">
    <property type="entry name" value="HTH-TYPE TRANSCRIPTIONAL REGULATOR RUTR"/>
    <property type="match status" value="1"/>
</dbReference>
<dbReference type="Pfam" id="PF02909">
    <property type="entry name" value="TetR_C_1"/>
    <property type="match status" value="1"/>
</dbReference>
<dbReference type="InterPro" id="IPR036271">
    <property type="entry name" value="Tet_transcr_reg_TetR-rel_C_sf"/>
</dbReference>
<gene>
    <name evidence="6" type="ORF">GCM10009754_68080</name>
</gene>